<feature type="active site" description="Nucleophile" evidence="4 5">
    <location>
        <position position="48"/>
    </location>
</feature>
<dbReference type="GO" id="GO:0008883">
    <property type="term" value="F:glutamyl-tRNA reductase activity"/>
    <property type="evidence" value="ECO:0007669"/>
    <property type="project" value="UniProtKB-UniRule"/>
</dbReference>
<evidence type="ECO:0000259" key="9">
    <source>
        <dbReference type="Pfam" id="PF05201"/>
    </source>
</evidence>
<keyword evidence="2 4" id="KW-0560">Oxidoreductase</keyword>
<dbReference type="FunFam" id="3.30.460.30:FF:000001">
    <property type="entry name" value="Glutamyl-tRNA reductase"/>
    <property type="match status" value="1"/>
</dbReference>
<dbReference type="EC" id="1.2.1.70" evidence="4"/>
<dbReference type="AlphaFoldDB" id="A0A2N0UL59"/>
<dbReference type="NCBIfam" id="TIGR01035">
    <property type="entry name" value="hemA"/>
    <property type="match status" value="1"/>
</dbReference>
<dbReference type="RefSeq" id="WP_101029438.1">
    <property type="nucleotide sequence ID" value="NZ_CABMMZ010000069.1"/>
</dbReference>
<sequence length="379" mass="42264">MYCLSVSHKTSNVVVRKKLAFPDEQKKTFLDELYYSENISECLILCTCNRTEVYFCGDESSVKTVETVLSDFSGIDFDELKKYICLFYGDRALLHLFRVAGGIESMVIGEDEILGQLKRAYAFAKDNGTVAYELNMCVQAAVACAKKIKTETAISKTSVSVATLASNEAAKFKDGELNVLVIGATGKVGSTVVKNLLSHKGISVTVTSRKHKAETVFENTGANVIDYDERYKAFDFADCVISATSGPHYTVTYYDLKNNIKTEKSRLFIDLAVPPDIDESIPKISGVRLINIDCIKQLANENNALKLDSVESAKEIIFEEIEVLKKDLAFHEFLPCMQSVKNAMPSDFSEKFIYKLKSDVSAEEFARILEIYRKCGENN</sequence>
<dbReference type="InterPro" id="IPR015895">
    <property type="entry name" value="4pyrrol_synth_GluRdtase_N"/>
</dbReference>
<dbReference type="GO" id="GO:0019353">
    <property type="term" value="P:protoporphyrinogen IX biosynthetic process from glutamate"/>
    <property type="evidence" value="ECO:0007669"/>
    <property type="project" value="TreeGrafter"/>
</dbReference>
<accession>A0A2N0UL59</accession>
<feature type="binding site" evidence="4 6">
    <location>
        <position position="105"/>
    </location>
    <ligand>
        <name>substrate</name>
    </ligand>
</feature>
<dbReference type="Proteomes" id="UP000233425">
    <property type="component" value="Unassembled WGS sequence"/>
</dbReference>
<dbReference type="PIRSF" id="PIRSF000445">
    <property type="entry name" value="4pyrrol_synth_GluRdtase"/>
    <property type="match status" value="1"/>
</dbReference>
<protein>
    <recommendedName>
        <fullName evidence="4">Glutamyl-tRNA reductase</fullName>
        <shortName evidence="4">GluTR</shortName>
        <ecNumber evidence="4">1.2.1.70</ecNumber>
    </recommendedName>
</protein>
<dbReference type="GO" id="GO:0050661">
    <property type="term" value="F:NADP binding"/>
    <property type="evidence" value="ECO:0007669"/>
    <property type="project" value="InterPro"/>
</dbReference>
<dbReference type="PROSITE" id="PS00747">
    <property type="entry name" value="GLUTR"/>
    <property type="match status" value="1"/>
</dbReference>
<dbReference type="InterPro" id="IPR006151">
    <property type="entry name" value="Shikm_DH/Glu-tRNA_Rdtase"/>
</dbReference>
<comment type="subunit">
    <text evidence="4">Homodimer.</text>
</comment>
<evidence type="ECO:0000313" key="11">
    <source>
        <dbReference type="Proteomes" id="UP000233425"/>
    </source>
</evidence>
<evidence type="ECO:0000256" key="2">
    <source>
        <dbReference type="ARBA" id="ARBA00023002"/>
    </source>
</evidence>
<dbReference type="HAMAP" id="MF_00087">
    <property type="entry name" value="Glu_tRNA_reductase"/>
    <property type="match status" value="1"/>
</dbReference>
<dbReference type="SUPFAM" id="SSF51735">
    <property type="entry name" value="NAD(P)-binding Rossmann-fold domains"/>
    <property type="match status" value="1"/>
</dbReference>
<feature type="binding site" evidence="4 6">
    <location>
        <position position="116"/>
    </location>
    <ligand>
        <name>substrate</name>
    </ligand>
</feature>
<comment type="pathway">
    <text evidence="4">Porphyrin-containing compound metabolism; protoporphyrin-IX biosynthesis; 5-aminolevulinate from L-glutamyl-tRNA(Glu): step 1/2.</text>
</comment>
<organism evidence="10 11">
    <name type="scientific">Ruminococcus bromii</name>
    <dbReference type="NCBI Taxonomy" id="40518"/>
    <lineage>
        <taxon>Bacteria</taxon>
        <taxon>Bacillati</taxon>
        <taxon>Bacillota</taxon>
        <taxon>Clostridia</taxon>
        <taxon>Eubacteriales</taxon>
        <taxon>Oscillospiraceae</taxon>
        <taxon>Ruminococcus</taxon>
    </lineage>
</organism>
<evidence type="ECO:0000256" key="1">
    <source>
        <dbReference type="ARBA" id="ARBA00022857"/>
    </source>
</evidence>
<dbReference type="PANTHER" id="PTHR43013">
    <property type="entry name" value="GLUTAMYL-TRNA REDUCTASE"/>
    <property type="match status" value="1"/>
</dbReference>
<feature type="domain" description="Glutamyl-tRNA reductase N-terminal" evidence="9">
    <location>
        <begin position="5"/>
        <end position="152"/>
    </location>
</feature>
<feature type="domain" description="Quinate/shikimate 5-dehydrogenase/glutamyl-tRNA reductase" evidence="8">
    <location>
        <begin position="176"/>
        <end position="297"/>
    </location>
</feature>
<evidence type="ECO:0000313" key="10">
    <source>
        <dbReference type="EMBL" id="PKD27723.1"/>
    </source>
</evidence>
<dbReference type="InterPro" id="IPR036291">
    <property type="entry name" value="NAD(P)-bd_dom_sf"/>
</dbReference>
<feature type="binding site" evidence="4 6">
    <location>
        <begin position="110"/>
        <end position="112"/>
    </location>
    <ligand>
        <name>substrate</name>
    </ligand>
</feature>
<name>A0A2N0UL59_9FIRM</name>
<evidence type="ECO:0000256" key="4">
    <source>
        <dbReference type="HAMAP-Rule" id="MF_00087"/>
    </source>
</evidence>
<dbReference type="InterPro" id="IPR000343">
    <property type="entry name" value="4pyrrol_synth_GluRdtase"/>
</dbReference>
<dbReference type="EMBL" id="NNSR01000069">
    <property type="protein sequence ID" value="PKD27723.1"/>
    <property type="molecule type" value="Genomic_DNA"/>
</dbReference>
<evidence type="ECO:0000256" key="5">
    <source>
        <dbReference type="PIRSR" id="PIRSR000445-1"/>
    </source>
</evidence>
<reference evidence="10" key="1">
    <citation type="journal article" date="2018" name="Environ. Microbiol.">
        <title>Sporulation capability and amylosome conservation among diverse human colonic and rumen isolates of the keystone starch-degrader Ruminococcus bromii.</title>
        <authorList>
            <person name="Mukhopadhya I."/>
            <person name="Morais S."/>
            <person name="Laverde-Gomez J."/>
            <person name="Sheridan P.O."/>
            <person name="Walker A.W."/>
            <person name="Kelly W."/>
            <person name="Klieve A.V."/>
            <person name="Ouwerkerk D."/>
            <person name="Duncan S.H."/>
            <person name="Louis P."/>
            <person name="Koropatkin N."/>
            <person name="Cockburn D."/>
            <person name="Kibler R."/>
            <person name="Cooper P.J."/>
            <person name="Sandoval C."/>
            <person name="Crost E."/>
            <person name="Juge N."/>
            <person name="Bayer E.A."/>
            <person name="Flint H.J."/>
        </authorList>
    </citation>
    <scope>NUCLEOTIDE SEQUENCE [LARGE SCALE GENOMIC DNA]</scope>
    <source>
        <strain evidence="10">ATCC 27255</strain>
    </source>
</reference>
<dbReference type="SUPFAM" id="SSF69742">
    <property type="entry name" value="Glutamyl tRNA-reductase catalytic, N-terminal domain"/>
    <property type="match status" value="1"/>
</dbReference>
<comment type="catalytic activity">
    <reaction evidence="4">
        <text>(S)-4-amino-5-oxopentanoate + tRNA(Glu) + NADP(+) = L-glutamyl-tRNA(Glu) + NADPH + H(+)</text>
        <dbReference type="Rhea" id="RHEA:12344"/>
        <dbReference type="Rhea" id="RHEA-COMP:9663"/>
        <dbReference type="Rhea" id="RHEA-COMP:9680"/>
        <dbReference type="ChEBI" id="CHEBI:15378"/>
        <dbReference type="ChEBI" id="CHEBI:57501"/>
        <dbReference type="ChEBI" id="CHEBI:57783"/>
        <dbReference type="ChEBI" id="CHEBI:58349"/>
        <dbReference type="ChEBI" id="CHEBI:78442"/>
        <dbReference type="ChEBI" id="CHEBI:78520"/>
        <dbReference type="EC" id="1.2.1.70"/>
    </reaction>
</comment>
<proteinExistence type="inferred from homology"/>
<feature type="binding site" evidence="4 6">
    <location>
        <begin position="47"/>
        <end position="50"/>
    </location>
    <ligand>
        <name>substrate</name>
    </ligand>
</feature>
<comment type="similarity">
    <text evidence="4">Belongs to the glutamyl-tRNA reductase family.</text>
</comment>
<dbReference type="CDD" id="cd05213">
    <property type="entry name" value="NAD_bind_Glutamyl_tRNA_reduct"/>
    <property type="match status" value="1"/>
</dbReference>
<feature type="site" description="Important for activity" evidence="4 7">
    <location>
        <position position="95"/>
    </location>
</feature>
<evidence type="ECO:0000256" key="6">
    <source>
        <dbReference type="PIRSR" id="PIRSR000445-2"/>
    </source>
</evidence>
<dbReference type="Pfam" id="PF05201">
    <property type="entry name" value="GlutR_N"/>
    <property type="match status" value="1"/>
</dbReference>
<dbReference type="UniPathway" id="UPA00251">
    <property type="reaction ID" value="UER00316"/>
</dbReference>
<feature type="binding site" evidence="4">
    <location>
        <begin position="184"/>
        <end position="189"/>
    </location>
    <ligand>
        <name>NADP(+)</name>
        <dbReference type="ChEBI" id="CHEBI:58349"/>
    </ligand>
</feature>
<dbReference type="PANTHER" id="PTHR43013:SF1">
    <property type="entry name" value="GLUTAMYL-TRNA REDUCTASE"/>
    <property type="match status" value="1"/>
</dbReference>
<keyword evidence="1 4" id="KW-0521">NADP</keyword>
<dbReference type="Gene3D" id="3.40.50.720">
    <property type="entry name" value="NAD(P)-binding Rossmann-like Domain"/>
    <property type="match status" value="1"/>
</dbReference>
<comment type="miscellaneous">
    <text evidence="4">During catalysis, the active site Cys acts as a nucleophile attacking the alpha-carbonyl group of tRNA-bound glutamate with the formation of a thioester intermediate between enzyme and glutamate, and the concomitant release of tRNA(Glu). The thioester intermediate is finally reduced by direct hydride transfer from NADPH, to form the product GSA.</text>
</comment>
<dbReference type="InterPro" id="IPR036343">
    <property type="entry name" value="GluRdtase_N_sf"/>
</dbReference>
<dbReference type="Gene3D" id="3.30.460.30">
    <property type="entry name" value="Glutamyl-tRNA reductase, N-terminal domain"/>
    <property type="match status" value="1"/>
</dbReference>
<evidence type="ECO:0000259" key="8">
    <source>
        <dbReference type="Pfam" id="PF01488"/>
    </source>
</evidence>
<keyword evidence="11" id="KW-1185">Reference proteome</keyword>
<keyword evidence="3 4" id="KW-0627">Porphyrin biosynthesis</keyword>
<comment type="domain">
    <text evidence="4">Possesses an unusual extended V-shaped dimeric structure with each monomer consisting of three distinct domains arranged along a curved 'spinal' alpha-helix. The N-terminal catalytic domain specifically recognizes the glutamate moiety of the substrate. The second domain is the NADPH-binding domain, and the third C-terminal domain is responsible for dimerization.</text>
</comment>
<evidence type="ECO:0000256" key="7">
    <source>
        <dbReference type="PIRSR" id="PIRSR000445-4"/>
    </source>
</evidence>
<comment type="caution">
    <text evidence="10">The sequence shown here is derived from an EMBL/GenBank/DDBJ whole genome shotgun (WGS) entry which is preliminary data.</text>
</comment>
<comment type="function">
    <text evidence="4">Catalyzes the NADPH-dependent reduction of glutamyl-tRNA(Glu) to glutamate 1-semialdehyde (GSA).</text>
</comment>
<evidence type="ECO:0000256" key="3">
    <source>
        <dbReference type="ARBA" id="ARBA00023244"/>
    </source>
</evidence>
<gene>
    <name evidence="4 10" type="primary">hemA</name>
    <name evidence="10" type="ORF">RBATCC27255_01487</name>
</gene>
<dbReference type="InterPro" id="IPR018214">
    <property type="entry name" value="GluRdtase_CS"/>
</dbReference>
<dbReference type="Pfam" id="PF01488">
    <property type="entry name" value="Shikimate_DH"/>
    <property type="match status" value="1"/>
</dbReference>